<protein>
    <submittedName>
        <fullName evidence="1">Uncharacterized protein</fullName>
    </submittedName>
</protein>
<comment type="caution">
    <text evidence="1">The sequence shown here is derived from an EMBL/GenBank/DDBJ whole genome shotgun (WGS) entry which is preliminary data.</text>
</comment>
<proteinExistence type="predicted"/>
<dbReference type="Proteomes" id="UP001472677">
    <property type="component" value="Unassembled WGS sequence"/>
</dbReference>
<evidence type="ECO:0000313" key="2">
    <source>
        <dbReference type="Proteomes" id="UP001472677"/>
    </source>
</evidence>
<evidence type="ECO:0000313" key="1">
    <source>
        <dbReference type="EMBL" id="KAK8589486.1"/>
    </source>
</evidence>
<dbReference type="EMBL" id="JBBPBM010000004">
    <property type="protein sequence ID" value="KAK8589486.1"/>
    <property type="molecule type" value="Genomic_DNA"/>
</dbReference>
<name>A0ABR2FZW9_9ROSI</name>
<keyword evidence="2" id="KW-1185">Reference proteome</keyword>
<organism evidence="1 2">
    <name type="scientific">Hibiscus sabdariffa</name>
    <name type="common">roselle</name>
    <dbReference type="NCBI Taxonomy" id="183260"/>
    <lineage>
        <taxon>Eukaryota</taxon>
        <taxon>Viridiplantae</taxon>
        <taxon>Streptophyta</taxon>
        <taxon>Embryophyta</taxon>
        <taxon>Tracheophyta</taxon>
        <taxon>Spermatophyta</taxon>
        <taxon>Magnoliopsida</taxon>
        <taxon>eudicotyledons</taxon>
        <taxon>Gunneridae</taxon>
        <taxon>Pentapetalae</taxon>
        <taxon>rosids</taxon>
        <taxon>malvids</taxon>
        <taxon>Malvales</taxon>
        <taxon>Malvaceae</taxon>
        <taxon>Malvoideae</taxon>
        <taxon>Hibiscus</taxon>
    </lineage>
</organism>
<reference evidence="1 2" key="1">
    <citation type="journal article" date="2024" name="G3 (Bethesda)">
        <title>Genome assembly of Hibiscus sabdariffa L. provides insights into metabolisms of medicinal natural products.</title>
        <authorList>
            <person name="Kim T."/>
        </authorList>
    </citation>
    <scope>NUCLEOTIDE SEQUENCE [LARGE SCALE GENOMIC DNA]</scope>
    <source>
        <strain evidence="1">TK-2024</strain>
        <tissue evidence="1">Old leaves</tissue>
    </source>
</reference>
<sequence length="69" mass="8221">MQVLHGQGCRRWRCEGCQGELRGGWHRFLYRCLEIRKTPTARSLTRTSTRDLVVTDERGHMRTRFNNDD</sequence>
<accession>A0ABR2FZW9</accession>
<gene>
    <name evidence="1" type="ORF">V6N12_023881</name>
</gene>